<evidence type="ECO:0000256" key="2">
    <source>
        <dbReference type="ARBA" id="ARBA00023110"/>
    </source>
</evidence>
<dbReference type="PANTHER" id="PTHR45625:SF4">
    <property type="entry name" value="PEPTIDYLPROLYL ISOMERASE DOMAIN AND WD REPEAT-CONTAINING PROTEIN 1"/>
    <property type="match status" value="1"/>
</dbReference>
<dbReference type="Gene3D" id="2.40.100.10">
    <property type="entry name" value="Cyclophilin-like"/>
    <property type="match status" value="1"/>
</dbReference>
<comment type="catalytic activity">
    <reaction evidence="4">
        <text>[protein]-peptidylproline (omega=180) = [protein]-peptidylproline (omega=0)</text>
        <dbReference type="Rhea" id="RHEA:16237"/>
        <dbReference type="Rhea" id="RHEA-COMP:10747"/>
        <dbReference type="Rhea" id="RHEA-COMP:10748"/>
        <dbReference type="ChEBI" id="CHEBI:83833"/>
        <dbReference type="ChEBI" id="CHEBI:83834"/>
        <dbReference type="EC" id="5.2.1.8"/>
    </reaction>
</comment>
<name>A0A6N7XY59_9FIRM</name>
<accession>A0A6N7XY59</accession>
<sequence length="240" mass="27335">MKRKSLIFVILILTIILGGCKKDNTGQIVNGYTQIGELKLEQLQMPEVGEEIAVITTNMGVMKLRLFPDVAPMAVENFTTLAKEGFYDGIRFTRIERTYLIQMEKHEDYNNGEYSFAGFFEDEFDENYGHITGAVGIAQSREDKDSSFLHIISQDGLGEEYIEVMREMDKDKRSKDMIDAYEAMGGLPGWDGKYVVFAQVFYGVDTLMEINRVELDPINNEPIKDVIIETIKIVPFEGVR</sequence>
<evidence type="ECO:0000256" key="1">
    <source>
        <dbReference type="ARBA" id="ARBA00002388"/>
    </source>
</evidence>
<comment type="function">
    <text evidence="1 4">PPIases accelerate the folding of proteins. It catalyzes the cis-trans isomerization of proline imidic peptide bonds in oligopeptides.</text>
</comment>
<dbReference type="EMBL" id="VUNQ01000042">
    <property type="protein sequence ID" value="MSU02747.1"/>
    <property type="molecule type" value="Genomic_DNA"/>
</dbReference>
<dbReference type="PANTHER" id="PTHR45625">
    <property type="entry name" value="PEPTIDYL-PROLYL CIS-TRANS ISOMERASE-RELATED"/>
    <property type="match status" value="1"/>
</dbReference>
<dbReference type="RefSeq" id="WP_154441866.1">
    <property type="nucleotide sequence ID" value="NZ_VUNQ01000042.1"/>
</dbReference>
<gene>
    <name evidence="6" type="ORF">FYJ83_14895</name>
</gene>
<evidence type="ECO:0000256" key="3">
    <source>
        <dbReference type="ARBA" id="ARBA00023235"/>
    </source>
</evidence>
<evidence type="ECO:0000256" key="4">
    <source>
        <dbReference type="RuleBase" id="RU363019"/>
    </source>
</evidence>
<protein>
    <recommendedName>
        <fullName evidence="4">Peptidyl-prolyl cis-trans isomerase</fullName>
        <shortName evidence="4">PPIase</shortName>
        <ecNumber evidence="4">5.2.1.8</ecNumber>
    </recommendedName>
</protein>
<dbReference type="PRINTS" id="PR00153">
    <property type="entry name" value="CSAPPISMRASE"/>
</dbReference>
<dbReference type="InterPro" id="IPR044666">
    <property type="entry name" value="Cyclophilin_A-like"/>
</dbReference>
<evidence type="ECO:0000313" key="7">
    <source>
        <dbReference type="Proteomes" id="UP000469523"/>
    </source>
</evidence>
<feature type="domain" description="PPIase cyclophilin-type" evidence="5">
    <location>
        <begin position="51"/>
        <end position="233"/>
    </location>
</feature>
<dbReference type="PROSITE" id="PS50072">
    <property type="entry name" value="CSA_PPIASE_2"/>
    <property type="match status" value="1"/>
</dbReference>
<evidence type="ECO:0000313" key="6">
    <source>
        <dbReference type="EMBL" id="MSU02747.1"/>
    </source>
</evidence>
<evidence type="ECO:0000259" key="5">
    <source>
        <dbReference type="PROSITE" id="PS50072"/>
    </source>
</evidence>
<proteinExistence type="inferred from homology"/>
<dbReference type="PROSITE" id="PS51257">
    <property type="entry name" value="PROKAR_LIPOPROTEIN"/>
    <property type="match status" value="1"/>
</dbReference>
<reference evidence="6 7" key="1">
    <citation type="submission" date="2019-09" db="EMBL/GenBank/DDBJ databases">
        <title>In-depth cultivation of the pig gut microbiome towards novel bacterial diversity and tailored functional studies.</title>
        <authorList>
            <person name="Wylensek D."/>
            <person name="Hitch T.C.A."/>
            <person name="Clavel T."/>
        </authorList>
    </citation>
    <scope>NUCLEOTIDE SEQUENCE [LARGE SCALE GENOMIC DNA]</scope>
    <source>
        <strain evidence="6 7">WCA3-693-APC-4?</strain>
    </source>
</reference>
<dbReference type="InterPro" id="IPR002130">
    <property type="entry name" value="Cyclophilin-type_PPIase_dom"/>
</dbReference>
<keyword evidence="7" id="KW-1185">Reference proteome</keyword>
<dbReference type="EC" id="5.2.1.8" evidence="4"/>
<dbReference type="AlphaFoldDB" id="A0A6N7XY59"/>
<organism evidence="6 7">
    <name type="scientific">Tissierella pigra</name>
    <dbReference type="NCBI Taxonomy" id="2607614"/>
    <lineage>
        <taxon>Bacteria</taxon>
        <taxon>Bacillati</taxon>
        <taxon>Bacillota</taxon>
        <taxon>Tissierellia</taxon>
        <taxon>Tissierellales</taxon>
        <taxon>Tissierellaceae</taxon>
        <taxon>Tissierella</taxon>
    </lineage>
</organism>
<dbReference type="GO" id="GO:0003755">
    <property type="term" value="F:peptidyl-prolyl cis-trans isomerase activity"/>
    <property type="evidence" value="ECO:0007669"/>
    <property type="project" value="UniProtKB-UniRule"/>
</dbReference>
<comment type="caution">
    <text evidence="6">The sequence shown here is derived from an EMBL/GenBank/DDBJ whole genome shotgun (WGS) entry which is preliminary data.</text>
</comment>
<dbReference type="Pfam" id="PF00160">
    <property type="entry name" value="Pro_isomerase"/>
    <property type="match status" value="1"/>
</dbReference>
<dbReference type="Proteomes" id="UP000469523">
    <property type="component" value="Unassembled WGS sequence"/>
</dbReference>
<keyword evidence="2 4" id="KW-0697">Rotamase</keyword>
<keyword evidence="3 4" id="KW-0413">Isomerase</keyword>
<comment type="similarity">
    <text evidence="4">Belongs to the cyclophilin-type PPIase family.</text>
</comment>
<dbReference type="InterPro" id="IPR029000">
    <property type="entry name" value="Cyclophilin-like_dom_sf"/>
</dbReference>
<dbReference type="SUPFAM" id="SSF50891">
    <property type="entry name" value="Cyclophilin-like"/>
    <property type="match status" value="1"/>
</dbReference>